<proteinExistence type="predicted"/>
<reference evidence="1" key="1">
    <citation type="submission" date="2018-02" db="EMBL/GenBank/DDBJ databases">
        <title>Rhizophora mucronata_Transcriptome.</title>
        <authorList>
            <person name="Meera S.P."/>
            <person name="Sreeshan A."/>
            <person name="Augustine A."/>
        </authorList>
    </citation>
    <scope>NUCLEOTIDE SEQUENCE</scope>
    <source>
        <tissue evidence="1">Leaf</tissue>
    </source>
</reference>
<evidence type="ECO:0000313" key="1">
    <source>
        <dbReference type="EMBL" id="MBX52625.1"/>
    </source>
</evidence>
<accession>A0A2P2PD26</accession>
<name>A0A2P2PD26_RHIMU</name>
<dbReference type="AlphaFoldDB" id="A0A2P2PD26"/>
<dbReference type="EMBL" id="GGEC01072141">
    <property type="protein sequence ID" value="MBX52625.1"/>
    <property type="molecule type" value="Transcribed_RNA"/>
</dbReference>
<organism evidence="1">
    <name type="scientific">Rhizophora mucronata</name>
    <name type="common">Asiatic mangrove</name>
    <dbReference type="NCBI Taxonomy" id="61149"/>
    <lineage>
        <taxon>Eukaryota</taxon>
        <taxon>Viridiplantae</taxon>
        <taxon>Streptophyta</taxon>
        <taxon>Embryophyta</taxon>
        <taxon>Tracheophyta</taxon>
        <taxon>Spermatophyta</taxon>
        <taxon>Magnoliopsida</taxon>
        <taxon>eudicotyledons</taxon>
        <taxon>Gunneridae</taxon>
        <taxon>Pentapetalae</taxon>
        <taxon>rosids</taxon>
        <taxon>fabids</taxon>
        <taxon>Malpighiales</taxon>
        <taxon>Rhizophoraceae</taxon>
        <taxon>Rhizophora</taxon>
    </lineage>
</organism>
<sequence length="29" mass="3355">MRKQMQGSDQRISQHLTVVQEALTQLCPQ</sequence>
<protein>
    <submittedName>
        <fullName evidence="1">Uncharacterized protein</fullName>
    </submittedName>
</protein>